<evidence type="ECO:0000313" key="1">
    <source>
        <dbReference type="EMBL" id="GAG48434.1"/>
    </source>
</evidence>
<organism evidence="1">
    <name type="scientific">marine sediment metagenome</name>
    <dbReference type="NCBI Taxonomy" id="412755"/>
    <lineage>
        <taxon>unclassified sequences</taxon>
        <taxon>metagenomes</taxon>
        <taxon>ecological metagenomes</taxon>
    </lineage>
</organism>
<gene>
    <name evidence="1" type="ORF">S01H1_77034</name>
</gene>
<protein>
    <submittedName>
        <fullName evidence="1">Uncharacterized protein</fullName>
    </submittedName>
</protein>
<comment type="caution">
    <text evidence="1">The sequence shown here is derived from an EMBL/GenBank/DDBJ whole genome shotgun (WGS) entry which is preliminary data.</text>
</comment>
<feature type="non-terminal residue" evidence="1">
    <location>
        <position position="1"/>
    </location>
</feature>
<sequence>NRRAAQFAALVTQEQDMSKSAVAFVVVVYGGLR</sequence>
<proteinExistence type="predicted"/>
<reference evidence="1" key="1">
    <citation type="journal article" date="2014" name="Front. Microbiol.">
        <title>High frequency of phylogenetically diverse reductive dehalogenase-homologous genes in deep subseafloor sedimentary metagenomes.</title>
        <authorList>
            <person name="Kawai M."/>
            <person name="Futagami T."/>
            <person name="Toyoda A."/>
            <person name="Takaki Y."/>
            <person name="Nishi S."/>
            <person name="Hori S."/>
            <person name="Arai W."/>
            <person name="Tsubouchi T."/>
            <person name="Morono Y."/>
            <person name="Uchiyama I."/>
            <person name="Ito T."/>
            <person name="Fujiyama A."/>
            <person name="Inagaki F."/>
            <person name="Takami H."/>
        </authorList>
    </citation>
    <scope>NUCLEOTIDE SEQUENCE</scope>
    <source>
        <strain evidence="1">Expedition CK06-06</strain>
    </source>
</reference>
<dbReference type="EMBL" id="BARS01051756">
    <property type="protein sequence ID" value="GAG48434.1"/>
    <property type="molecule type" value="Genomic_DNA"/>
</dbReference>
<name>X0XYE1_9ZZZZ</name>
<accession>X0XYE1</accession>
<dbReference type="AlphaFoldDB" id="X0XYE1"/>